<feature type="domain" description="HpcH/HpaI aldolase/citrate lyase" evidence="4">
    <location>
        <begin position="18"/>
        <end position="243"/>
    </location>
</feature>
<comment type="caution">
    <text evidence="5">The sequence shown here is derived from an EMBL/GenBank/DDBJ whole genome shotgun (WGS) entry which is preliminary data.</text>
</comment>
<dbReference type="InterPro" id="IPR015813">
    <property type="entry name" value="Pyrv/PenolPyrv_kinase-like_dom"/>
</dbReference>
<keyword evidence="2" id="KW-0479">Metal-binding</keyword>
<dbReference type="InterPro" id="IPR040442">
    <property type="entry name" value="Pyrv_kinase-like_dom_sf"/>
</dbReference>
<dbReference type="Pfam" id="PF03328">
    <property type="entry name" value="HpcH_HpaI"/>
    <property type="match status" value="1"/>
</dbReference>
<evidence type="ECO:0000259" key="4">
    <source>
        <dbReference type="Pfam" id="PF03328"/>
    </source>
</evidence>
<evidence type="ECO:0000256" key="1">
    <source>
        <dbReference type="ARBA" id="ARBA00005568"/>
    </source>
</evidence>
<proteinExistence type="inferred from homology"/>
<name>A0A2S5KLS3_9PROT</name>
<accession>A0A2S5KLS3</accession>
<dbReference type="OrthoDB" id="9802624at2"/>
<evidence type="ECO:0000256" key="3">
    <source>
        <dbReference type="ARBA" id="ARBA00023239"/>
    </source>
</evidence>
<keyword evidence="3" id="KW-0456">Lyase</keyword>
<dbReference type="EMBL" id="PRLP01000073">
    <property type="protein sequence ID" value="PPC75690.1"/>
    <property type="molecule type" value="Genomic_DNA"/>
</dbReference>
<dbReference type="FunFam" id="3.20.20.60:FF:000004">
    <property type="entry name" value="5-keto-4-deoxy-D-glucarate aldolase"/>
    <property type="match status" value="1"/>
</dbReference>
<evidence type="ECO:0000313" key="5">
    <source>
        <dbReference type="EMBL" id="PPC75690.1"/>
    </source>
</evidence>
<dbReference type="Gene3D" id="3.20.20.60">
    <property type="entry name" value="Phosphoenolpyruvate-binding domains"/>
    <property type="match status" value="1"/>
</dbReference>
<dbReference type="InterPro" id="IPR005000">
    <property type="entry name" value="Aldolase/citrate-lyase_domain"/>
</dbReference>
<dbReference type="Proteomes" id="UP000238196">
    <property type="component" value="Unassembled WGS sequence"/>
</dbReference>
<dbReference type="InterPro" id="IPR050251">
    <property type="entry name" value="HpcH-HpaI_aldolase"/>
</dbReference>
<evidence type="ECO:0000313" key="6">
    <source>
        <dbReference type="Proteomes" id="UP000238196"/>
    </source>
</evidence>
<comment type="similarity">
    <text evidence="1">Belongs to the HpcH/HpaI aldolase family.</text>
</comment>
<dbReference type="GO" id="GO:0016832">
    <property type="term" value="F:aldehyde-lyase activity"/>
    <property type="evidence" value="ECO:0007669"/>
    <property type="project" value="TreeGrafter"/>
</dbReference>
<dbReference type="PANTHER" id="PTHR30502">
    <property type="entry name" value="2-KETO-3-DEOXY-L-RHAMNONATE ALDOLASE"/>
    <property type="match status" value="1"/>
</dbReference>
<dbReference type="PANTHER" id="PTHR30502:SF0">
    <property type="entry name" value="PHOSPHOENOLPYRUVATE CARBOXYLASE FAMILY PROTEIN"/>
    <property type="match status" value="1"/>
</dbReference>
<sequence length="269" mass="28297">MPALTNTFKSRLRARQLQYGLWLAMADDTATEIAAGSGYDWLLLDGEHAPYALPSMLSALRTLAAYPVQPVVRVPVGDASLIKQVLELGAQTLLIPMVETAAQARALVAATRYPPAGIRGVGSGIARSSRWGGHSRYLHEANEQICLLLQVESETALASLEEIAAVEGVDGVFIGPADLSASMGYLGQADHPVVVAAIRQAIATLNSAGKAAGILCTNPALAREYIHCGVHFIAVGVDTSLLAQSCRNLIASFHTAAADDRPAVAIQSY</sequence>
<evidence type="ECO:0000256" key="2">
    <source>
        <dbReference type="ARBA" id="ARBA00022723"/>
    </source>
</evidence>
<organism evidence="5 6">
    <name type="scientific">Proteobacteria bacterium 228</name>
    <dbReference type="NCBI Taxonomy" id="2083153"/>
    <lineage>
        <taxon>Bacteria</taxon>
        <taxon>Pseudomonadati</taxon>
        <taxon>Pseudomonadota</taxon>
    </lineage>
</organism>
<gene>
    <name evidence="5" type="ORF">C4K68_19135</name>
</gene>
<reference evidence="5 6" key="1">
    <citation type="submission" date="2018-02" db="EMBL/GenBank/DDBJ databases">
        <title>novel marine gammaproteobacteria from coastal saline agro ecosystem.</title>
        <authorList>
            <person name="Krishnan R."/>
            <person name="Ramesh Kumar N."/>
        </authorList>
    </citation>
    <scope>NUCLEOTIDE SEQUENCE [LARGE SCALE GENOMIC DNA]</scope>
    <source>
        <strain evidence="5 6">228</strain>
    </source>
</reference>
<protein>
    <recommendedName>
        <fullName evidence="4">HpcH/HpaI aldolase/citrate lyase domain-containing protein</fullName>
    </recommendedName>
</protein>
<dbReference type="GO" id="GO:0005737">
    <property type="term" value="C:cytoplasm"/>
    <property type="evidence" value="ECO:0007669"/>
    <property type="project" value="UniProtKB-ARBA"/>
</dbReference>
<dbReference type="SUPFAM" id="SSF51621">
    <property type="entry name" value="Phosphoenolpyruvate/pyruvate domain"/>
    <property type="match status" value="1"/>
</dbReference>
<dbReference type="GO" id="GO:0046872">
    <property type="term" value="F:metal ion binding"/>
    <property type="evidence" value="ECO:0007669"/>
    <property type="project" value="UniProtKB-KW"/>
</dbReference>
<dbReference type="AlphaFoldDB" id="A0A2S5KLS3"/>